<proteinExistence type="predicted"/>
<evidence type="ECO:0000313" key="2">
    <source>
        <dbReference type="EMBL" id="GGE59727.1"/>
    </source>
</evidence>
<feature type="domain" description="Heme NO-binding" evidence="1">
    <location>
        <begin position="2"/>
        <end position="155"/>
    </location>
</feature>
<dbReference type="AlphaFoldDB" id="A0A917AKX4"/>
<gene>
    <name evidence="2" type="ORF">GCM10011517_29160</name>
</gene>
<name>A0A917AKX4_9RHOB</name>
<evidence type="ECO:0000313" key="3">
    <source>
        <dbReference type="Proteomes" id="UP000606730"/>
    </source>
</evidence>
<protein>
    <recommendedName>
        <fullName evidence="1">Heme NO-binding domain-containing protein</fullName>
    </recommendedName>
</protein>
<evidence type="ECO:0000259" key="1">
    <source>
        <dbReference type="Pfam" id="PF07700"/>
    </source>
</evidence>
<dbReference type="Proteomes" id="UP000606730">
    <property type="component" value="Unassembled WGS sequence"/>
</dbReference>
<comment type="caution">
    <text evidence="2">The sequence shown here is derived from an EMBL/GenBank/DDBJ whole genome shotgun (WGS) entry which is preliminary data.</text>
</comment>
<dbReference type="Gene3D" id="3.90.1520.10">
    <property type="entry name" value="H-NOX domain"/>
    <property type="match status" value="1"/>
</dbReference>
<dbReference type="GO" id="GO:0020037">
    <property type="term" value="F:heme binding"/>
    <property type="evidence" value="ECO:0007669"/>
    <property type="project" value="InterPro"/>
</dbReference>
<reference evidence="2" key="1">
    <citation type="journal article" date="2014" name="Int. J. Syst. Evol. Microbiol.">
        <title>Complete genome sequence of Corynebacterium casei LMG S-19264T (=DSM 44701T), isolated from a smear-ripened cheese.</title>
        <authorList>
            <consortium name="US DOE Joint Genome Institute (JGI-PGF)"/>
            <person name="Walter F."/>
            <person name="Albersmeier A."/>
            <person name="Kalinowski J."/>
            <person name="Ruckert C."/>
        </authorList>
    </citation>
    <scope>NUCLEOTIDE SEQUENCE</scope>
    <source>
        <strain evidence="2">CGMCC 1.16012</strain>
    </source>
</reference>
<keyword evidence="3" id="KW-1185">Reference proteome</keyword>
<dbReference type="Pfam" id="PF07700">
    <property type="entry name" value="HNOB"/>
    <property type="match status" value="1"/>
</dbReference>
<dbReference type="PANTHER" id="PTHR45655:SF13">
    <property type="entry name" value="SOLUBLE GUANYLATE CYCLASE GCY-32-RELATED"/>
    <property type="match status" value="1"/>
</dbReference>
<dbReference type="InterPro" id="IPR011644">
    <property type="entry name" value="Heme_NO-bd"/>
</dbReference>
<sequence>MHGLINRSIQLFVTDTYGPKIWAKGAELANVPKDGFEAMLSYEDILTEQMINAFSEILDKSPDMLLEDIGTYLVSHPRLQALRRLLRFGGETFVEFLHSLDSLNERARLAVYDLEVPGLEVFDDGGGSFRLICRWRMPGAGHLMIGVLRAMADDYGALVLLDYTGWDRDGNDAIHVDLLDDGFSDGRQFQLARKAEFSQ</sequence>
<accession>A0A917AKX4</accession>
<dbReference type="InterPro" id="IPR038158">
    <property type="entry name" value="H-NOX_domain_sf"/>
</dbReference>
<dbReference type="RefSeq" id="WP_095595575.1">
    <property type="nucleotide sequence ID" value="NZ_BMKN01000003.1"/>
</dbReference>
<dbReference type="InterPro" id="IPR024096">
    <property type="entry name" value="NO_sig/Golgi_transp_ligand-bd"/>
</dbReference>
<dbReference type="SUPFAM" id="SSF111126">
    <property type="entry name" value="Ligand-binding domain in the NO signalling and Golgi transport"/>
    <property type="match status" value="1"/>
</dbReference>
<dbReference type="EMBL" id="BMKN01000003">
    <property type="protein sequence ID" value="GGE59727.1"/>
    <property type="molecule type" value="Genomic_DNA"/>
</dbReference>
<organism evidence="2 3">
    <name type="scientific">Actibacterium pelagium</name>
    <dbReference type="NCBI Taxonomy" id="2029103"/>
    <lineage>
        <taxon>Bacteria</taxon>
        <taxon>Pseudomonadati</taxon>
        <taxon>Pseudomonadota</taxon>
        <taxon>Alphaproteobacteria</taxon>
        <taxon>Rhodobacterales</taxon>
        <taxon>Roseobacteraceae</taxon>
        <taxon>Actibacterium</taxon>
    </lineage>
</organism>
<dbReference type="OrthoDB" id="981203at2"/>
<reference evidence="2" key="2">
    <citation type="submission" date="2020-09" db="EMBL/GenBank/DDBJ databases">
        <authorList>
            <person name="Sun Q."/>
            <person name="Zhou Y."/>
        </authorList>
    </citation>
    <scope>NUCLEOTIDE SEQUENCE</scope>
    <source>
        <strain evidence="2">CGMCC 1.16012</strain>
    </source>
</reference>
<dbReference type="PANTHER" id="PTHR45655">
    <property type="entry name" value="GUANYLATE CYCLASE SOLUBLE SUBUNIT BETA-2"/>
    <property type="match status" value="1"/>
</dbReference>